<feature type="compositionally biased region" description="Polar residues" evidence="8">
    <location>
        <begin position="372"/>
        <end position="396"/>
    </location>
</feature>
<gene>
    <name evidence="10" type="ORF">B0A48_06587</name>
</gene>
<feature type="compositionally biased region" description="Low complexity" evidence="8">
    <location>
        <begin position="142"/>
        <end position="157"/>
    </location>
</feature>
<feature type="compositionally biased region" description="Polar residues" evidence="8">
    <location>
        <begin position="248"/>
        <end position="258"/>
    </location>
</feature>
<feature type="compositionally biased region" description="Polar residues" evidence="8">
    <location>
        <begin position="8"/>
        <end position="35"/>
    </location>
</feature>
<reference evidence="11" key="1">
    <citation type="submission" date="2017-03" db="EMBL/GenBank/DDBJ databases">
        <title>Genomes of endolithic fungi from Antarctica.</title>
        <authorList>
            <person name="Coleine C."/>
            <person name="Masonjones S."/>
            <person name="Stajich J.E."/>
        </authorList>
    </citation>
    <scope>NUCLEOTIDE SEQUENCE [LARGE SCALE GENOMIC DNA]</scope>
    <source>
        <strain evidence="11">CCFEE 5527</strain>
    </source>
</reference>
<keyword evidence="5" id="KW-0597">Phosphoprotein</keyword>
<feature type="compositionally biased region" description="Acidic residues" evidence="8">
    <location>
        <begin position="677"/>
        <end position="686"/>
    </location>
</feature>
<dbReference type="GO" id="GO:0003743">
    <property type="term" value="F:translation initiation factor activity"/>
    <property type="evidence" value="ECO:0007669"/>
    <property type="project" value="UniProtKB-KW"/>
</dbReference>
<feature type="compositionally biased region" description="Basic and acidic residues" evidence="8">
    <location>
        <begin position="813"/>
        <end position="827"/>
    </location>
</feature>
<dbReference type="Gene3D" id="1.25.40.180">
    <property type="match status" value="1"/>
</dbReference>
<evidence type="ECO:0000256" key="4">
    <source>
        <dbReference type="ARBA" id="ARBA00022540"/>
    </source>
</evidence>
<evidence type="ECO:0000313" key="10">
    <source>
        <dbReference type="EMBL" id="OQO07796.1"/>
    </source>
</evidence>
<feature type="compositionally biased region" description="Polar residues" evidence="8">
    <location>
        <begin position="288"/>
        <end position="297"/>
    </location>
</feature>
<feature type="compositionally biased region" description="Polar residues" evidence="8">
    <location>
        <begin position="470"/>
        <end position="489"/>
    </location>
</feature>
<dbReference type="InParanoid" id="A0A1V8T8Q8"/>
<dbReference type="OrthoDB" id="514777at2759"/>
<feature type="region of interest" description="Disordered" evidence="8">
    <location>
        <begin position="442"/>
        <end position="763"/>
    </location>
</feature>
<feature type="compositionally biased region" description="Gly residues" evidence="8">
    <location>
        <begin position="1341"/>
        <end position="1364"/>
    </location>
</feature>
<feature type="compositionally biased region" description="Polar residues" evidence="8">
    <location>
        <begin position="445"/>
        <end position="457"/>
    </location>
</feature>
<keyword evidence="6" id="KW-0694">RNA-binding</keyword>
<accession>A0A1V8T8Q8</accession>
<feature type="compositionally biased region" description="Basic and acidic residues" evidence="8">
    <location>
        <begin position="747"/>
        <end position="757"/>
    </location>
</feature>
<dbReference type="GO" id="GO:0010494">
    <property type="term" value="C:cytoplasmic stress granule"/>
    <property type="evidence" value="ECO:0007669"/>
    <property type="project" value="UniProtKB-ARBA"/>
</dbReference>
<feature type="compositionally biased region" description="Low complexity" evidence="8">
    <location>
        <begin position="298"/>
        <end position="343"/>
    </location>
</feature>
<dbReference type="SUPFAM" id="SSF101489">
    <property type="entry name" value="Eukaryotic initiation factor 4f subunit eIF4g, eIF4e-binding domain"/>
    <property type="match status" value="1"/>
</dbReference>
<dbReference type="Gene3D" id="1.20.970.30">
    <property type="entry name" value="eIF4G, eIF4E-binding domain"/>
    <property type="match status" value="1"/>
</dbReference>
<dbReference type="FunFam" id="1.25.40.180:FF:000020">
    <property type="entry name" value="Eukaryotic translation initiation factor subunit"/>
    <property type="match status" value="1"/>
</dbReference>
<dbReference type="InterPro" id="IPR022745">
    <property type="entry name" value="eIF4G1_eIF4E-bd"/>
</dbReference>
<dbReference type="PANTHER" id="PTHR23253">
    <property type="entry name" value="EUKARYOTIC TRANSLATION INITIATION FACTOR 4 GAMMA"/>
    <property type="match status" value="1"/>
</dbReference>
<feature type="domain" description="MIF4G" evidence="9">
    <location>
        <begin position="1021"/>
        <end position="1262"/>
    </location>
</feature>
<evidence type="ECO:0000259" key="9">
    <source>
        <dbReference type="SMART" id="SM00543"/>
    </source>
</evidence>
<evidence type="ECO:0000256" key="6">
    <source>
        <dbReference type="ARBA" id="ARBA00022884"/>
    </source>
</evidence>
<feature type="compositionally biased region" description="Gly residues" evidence="8">
    <location>
        <begin position="1300"/>
        <end position="1309"/>
    </location>
</feature>
<evidence type="ECO:0000256" key="3">
    <source>
        <dbReference type="ARBA" id="ARBA00022490"/>
    </source>
</evidence>
<feature type="compositionally biased region" description="Polar residues" evidence="8">
    <location>
        <begin position="109"/>
        <end position="118"/>
    </location>
</feature>
<organism evidence="10 11">
    <name type="scientific">Cryoendolithus antarcticus</name>
    <dbReference type="NCBI Taxonomy" id="1507870"/>
    <lineage>
        <taxon>Eukaryota</taxon>
        <taxon>Fungi</taxon>
        <taxon>Dikarya</taxon>
        <taxon>Ascomycota</taxon>
        <taxon>Pezizomycotina</taxon>
        <taxon>Dothideomycetes</taxon>
        <taxon>Dothideomycetidae</taxon>
        <taxon>Cladosporiales</taxon>
        <taxon>Cladosporiaceae</taxon>
        <taxon>Cryoendolithus</taxon>
    </lineage>
</organism>
<keyword evidence="4" id="KW-0396">Initiation factor</keyword>
<feature type="compositionally biased region" description="Polar residues" evidence="8">
    <location>
        <begin position="1376"/>
        <end position="1388"/>
    </location>
</feature>
<feature type="compositionally biased region" description="Basic and acidic residues" evidence="8">
    <location>
        <begin position="523"/>
        <end position="546"/>
    </location>
</feature>
<dbReference type="GO" id="GO:0003729">
    <property type="term" value="F:mRNA binding"/>
    <property type="evidence" value="ECO:0007669"/>
    <property type="project" value="TreeGrafter"/>
</dbReference>
<feature type="region of interest" description="Disordered" evidence="8">
    <location>
        <begin position="1265"/>
        <end position="1442"/>
    </location>
</feature>
<comment type="caution">
    <text evidence="10">The sequence shown here is derived from an EMBL/GenBank/DDBJ whole genome shotgun (WGS) entry which is preliminary data.</text>
</comment>
<dbReference type="InterPro" id="IPR016024">
    <property type="entry name" value="ARM-type_fold"/>
</dbReference>
<feature type="compositionally biased region" description="Gly residues" evidence="8">
    <location>
        <begin position="222"/>
        <end position="244"/>
    </location>
</feature>
<dbReference type="InterPro" id="IPR036211">
    <property type="entry name" value="eIF4G_eIF4E-bd_sf"/>
</dbReference>
<feature type="compositionally biased region" description="Gly residues" evidence="8">
    <location>
        <begin position="863"/>
        <end position="877"/>
    </location>
</feature>
<keyword evidence="11" id="KW-1185">Reference proteome</keyword>
<dbReference type="SUPFAM" id="SSF48371">
    <property type="entry name" value="ARM repeat"/>
    <property type="match status" value="1"/>
</dbReference>
<feature type="compositionally biased region" description="Polar residues" evidence="8">
    <location>
        <begin position="353"/>
        <end position="364"/>
    </location>
</feature>
<feature type="compositionally biased region" description="Polar residues" evidence="8">
    <location>
        <begin position="886"/>
        <end position="899"/>
    </location>
</feature>
<sequence length="1442" mass="152872">MTGVATPVAQTNSTTANQSADSASAPNGTSSSQSGAVPAQQPARSYANATKTATSTSPAAAGTSNNNAKSNADAPVNGAGSIAQGGAQPAMNGAPNGASDHGRKPSMVISPTGSSGYTHNGGPVGQAGRPPISFGSMNPSDGAQPSGQQQPHSSGAPLLNPRVISPAHSPSPIPQPANSGGRPPSSLPQGNGLNFGSMGGDMSGQQMPIMHERRTSSQSYGDMGGAGMRQGFNPGAGRGRGGFQGQPYMSSPGQTFRQLPQRGGPAMQPPYPQAGQASPYNGGGRNSPAPNRMQSNMQQQMPYQGFQQNPNQPYQQFHPNQGYDPYAGYYQPYQQHYGQFQQPPQSPRPQYPSAYSGTPGNSQPPFMPPAMSRSSSHMSERPTSSVGPVETPGQSHPTIATTPAPQPTPQPASQFVRPVKKSSAIKITNEKGEAVVFGKPAASPSVAQQPTTPVIVSTPNAPTPPPRAPSGQQVRPESKLTAQETQNAFKEQVKKQMEEEKRKREAADTPRETSDEVAAPEPKVPDKVAEPVAETKTEPAAEEVKPQPEAQKVVVKEAEAEVETPAAATASDDKPAPAAETAAEAPAEDEEAEKKRKKQEEDDAFEREIAEMEAREKEEEEKERAYNEKRKAEKEAKAKRDAANLDEDLKRQEREAEEREAKRERERAAEHEGDDKDSGEEPDEESKDLFAALKKPTLGPGASAPESGAETPVSEAPTTEATTPSEAATPAAPRTLSTSQKSKPAHLKLETAKRVEPAEPTPGMQALKSARFLLVKQGAAYPEGIKSPNPALNEAKKARAYDKDFLLQFQKVFKEKPTTDWDQKVKDTLGPGDEPGSARGGSINSARTPSNRQPSGRGAPGPSFGGAMGAFGAGPGGMAVNPAVRGTTSEQRFQASQAASRGGMGGPGAIGRVPSAISMGGQPMNRTASLQSMGGMGGVAGPNSPRQPSTRGRGGGGSGTSKRGPNTRQNDEFANKMPLTAGKELKGLEKSTSGWTARSITAGPMANAPDPSGNMAPDMVQRKVKASLNKMTPEKFDKISDQILEIASQSKNESDGRTLRQVIQLTFEKACDEAHWAGMYAQFCQKMLMTMDTEIRDETIKDKNGNPVVGGALFRKYLLNRCQEEFETGWQANLPDKPEGETEEIKLLSDEYYVAAAAKRRGLGLIQFIGQLYTLGMLTIRIMHECVMRLLNFEGVPDEAAIENLTTLLRAVGRTMFESGEQGQTLLKTYFERIDEKIMSNQQLPSRPRFMILDLIDLRKAGWKGKADQKGPKTLSQVHEEAAAAQAKAEAERQRQQSRPGGGRPPGGRGDARNFSGNNMPPPVDYRSSNVSMQELRGLSSRGGSGRPTGGLGPGGNLGPGGALGARTNSRRGLGPQTSGNSTRTNTPPVDKDKKEEPVAQQNAFSALATLDANDGDNDASPPNARNRSRSPMPATEAPSES</sequence>
<evidence type="ECO:0000313" key="11">
    <source>
        <dbReference type="Proteomes" id="UP000192596"/>
    </source>
</evidence>
<name>A0A1V8T8Q8_9PEZI</name>
<dbReference type="SMART" id="SM00543">
    <property type="entry name" value="MIF4G"/>
    <property type="match status" value="1"/>
</dbReference>
<feature type="region of interest" description="Disordered" evidence="8">
    <location>
        <begin position="813"/>
        <end position="978"/>
    </location>
</feature>
<evidence type="ECO:0000256" key="1">
    <source>
        <dbReference type="ARBA" id="ARBA00004496"/>
    </source>
</evidence>
<evidence type="ECO:0000256" key="2">
    <source>
        <dbReference type="ARBA" id="ARBA00005775"/>
    </source>
</evidence>
<dbReference type="Proteomes" id="UP000192596">
    <property type="component" value="Unassembled WGS sequence"/>
</dbReference>
<dbReference type="GO" id="GO:0016281">
    <property type="term" value="C:eukaryotic translation initiation factor 4F complex"/>
    <property type="evidence" value="ECO:0007669"/>
    <property type="project" value="TreeGrafter"/>
</dbReference>
<dbReference type="Pfam" id="PF12152">
    <property type="entry name" value="eIF_4G1"/>
    <property type="match status" value="1"/>
</dbReference>
<protein>
    <recommendedName>
        <fullName evidence="9">MIF4G domain-containing protein</fullName>
    </recommendedName>
</protein>
<feature type="compositionally biased region" description="Basic and acidic residues" evidence="8">
    <location>
        <begin position="592"/>
        <end position="676"/>
    </location>
</feature>
<feature type="compositionally biased region" description="Low complexity" evidence="8">
    <location>
        <begin position="563"/>
        <end position="585"/>
    </location>
</feature>
<keyword evidence="7" id="KW-0648">Protein biosynthesis</keyword>
<dbReference type="PANTHER" id="PTHR23253:SF9">
    <property type="entry name" value="EUKARYOTIC TRANSLATION INITIATION FACTOR 4 GAMMA 2"/>
    <property type="match status" value="1"/>
</dbReference>
<comment type="subcellular location">
    <subcellularLocation>
        <location evidence="1">Cytoplasm</location>
    </subcellularLocation>
</comment>
<keyword evidence="3" id="KW-0963">Cytoplasm</keyword>
<feature type="compositionally biased region" description="Low complexity" evidence="8">
    <location>
        <begin position="709"/>
        <end position="735"/>
    </location>
</feature>
<evidence type="ECO:0000256" key="5">
    <source>
        <dbReference type="ARBA" id="ARBA00022553"/>
    </source>
</evidence>
<evidence type="ECO:0000256" key="7">
    <source>
        <dbReference type="ARBA" id="ARBA00022917"/>
    </source>
</evidence>
<dbReference type="Pfam" id="PF02854">
    <property type="entry name" value="MIF4G"/>
    <property type="match status" value="1"/>
</dbReference>
<feature type="compositionally biased region" description="Polar residues" evidence="8">
    <location>
        <begin position="842"/>
        <end position="854"/>
    </location>
</feature>
<proteinExistence type="inferred from homology"/>
<comment type="similarity">
    <text evidence="2">Belongs to the eukaryotic initiation factor 4G family.</text>
</comment>
<dbReference type="STRING" id="1507870.A0A1V8T8Q8"/>
<feature type="compositionally biased region" description="Basic and acidic residues" evidence="8">
    <location>
        <begin position="491"/>
        <end position="514"/>
    </location>
</feature>
<feature type="compositionally biased region" description="Low complexity" evidence="8">
    <location>
        <begin position="45"/>
        <end position="68"/>
    </location>
</feature>
<dbReference type="EMBL" id="NAJO01000013">
    <property type="protein sequence ID" value="OQO07796.1"/>
    <property type="molecule type" value="Genomic_DNA"/>
</dbReference>
<evidence type="ECO:0000256" key="8">
    <source>
        <dbReference type="SAM" id="MobiDB-lite"/>
    </source>
</evidence>
<feature type="region of interest" description="Disordered" evidence="8">
    <location>
        <begin position="1"/>
        <end position="421"/>
    </location>
</feature>
<dbReference type="InterPro" id="IPR003890">
    <property type="entry name" value="MIF4G-like_typ-3"/>
</dbReference>